<dbReference type="InterPro" id="IPR052173">
    <property type="entry name" value="Beta-lactam_resp_regulator"/>
</dbReference>
<evidence type="ECO:0000256" key="2">
    <source>
        <dbReference type="SAM" id="Phobius"/>
    </source>
</evidence>
<organism evidence="4 5">
    <name type="scientific">Dyadobacter frigoris</name>
    <dbReference type="NCBI Taxonomy" id="2576211"/>
    <lineage>
        <taxon>Bacteria</taxon>
        <taxon>Pseudomonadati</taxon>
        <taxon>Bacteroidota</taxon>
        <taxon>Cytophagia</taxon>
        <taxon>Cytophagales</taxon>
        <taxon>Spirosomataceae</taxon>
        <taxon>Dyadobacter</taxon>
    </lineage>
</organism>
<feature type="region of interest" description="Disordered" evidence="1">
    <location>
        <begin position="459"/>
        <end position="526"/>
    </location>
</feature>
<feature type="domain" description="Peptidase M56" evidence="3">
    <location>
        <begin position="35"/>
        <end position="297"/>
    </location>
</feature>
<evidence type="ECO:0000313" key="5">
    <source>
        <dbReference type="Proteomes" id="UP000304900"/>
    </source>
</evidence>
<feature type="transmembrane region" description="Helical" evidence="2">
    <location>
        <begin position="22"/>
        <end position="40"/>
    </location>
</feature>
<evidence type="ECO:0000313" key="4">
    <source>
        <dbReference type="EMBL" id="TKT90239.1"/>
    </source>
</evidence>
<proteinExistence type="predicted"/>
<dbReference type="CDD" id="cd07341">
    <property type="entry name" value="M56_BlaR1_MecR1_like"/>
    <property type="match status" value="1"/>
</dbReference>
<keyword evidence="2" id="KW-0812">Transmembrane</keyword>
<dbReference type="EMBL" id="SZVO01000010">
    <property type="protein sequence ID" value="TKT90239.1"/>
    <property type="molecule type" value="Genomic_DNA"/>
</dbReference>
<dbReference type="Proteomes" id="UP000304900">
    <property type="component" value="Unassembled WGS sequence"/>
</dbReference>
<dbReference type="Pfam" id="PF05569">
    <property type="entry name" value="Peptidase_M56"/>
    <property type="match status" value="1"/>
</dbReference>
<dbReference type="PANTHER" id="PTHR34978:SF3">
    <property type="entry name" value="SLR0241 PROTEIN"/>
    <property type="match status" value="1"/>
</dbReference>
<dbReference type="InterPro" id="IPR008756">
    <property type="entry name" value="Peptidase_M56"/>
</dbReference>
<dbReference type="RefSeq" id="WP_137342002.1">
    <property type="nucleotide sequence ID" value="NZ_BSQH01000004.1"/>
</dbReference>
<dbReference type="OrthoDB" id="15218at2"/>
<keyword evidence="5" id="KW-1185">Reference proteome</keyword>
<reference evidence="4 5" key="1">
    <citation type="submission" date="2019-05" db="EMBL/GenBank/DDBJ databases">
        <title>Dyadobacter AR-3-8 sp. nov., isolated from arctic soil.</title>
        <authorList>
            <person name="Chaudhary D.K."/>
        </authorList>
    </citation>
    <scope>NUCLEOTIDE SEQUENCE [LARGE SCALE GENOMIC DNA]</scope>
    <source>
        <strain evidence="4 5">AR-3-8</strain>
    </source>
</reference>
<feature type="transmembrane region" description="Helical" evidence="2">
    <location>
        <begin position="52"/>
        <end position="74"/>
    </location>
</feature>
<keyword evidence="2" id="KW-1133">Transmembrane helix</keyword>
<comment type="caution">
    <text evidence="4">The sequence shown here is derived from an EMBL/GenBank/DDBJ whole genome shotgun (WGS) entry which is preliminary data.</text>
</comment>
<evidence type="ECO:0000256" key="1">
    <source>
        <dbReference type="SAM" id="MobiDB-lite"/>
    </source>
</evidence>
<dbReference type="Gene3D" id="3.30.2010.10">
    <property type="entry name" value="Metalloproteases ('zincins'), catalytic domain"/>
    <property type="match status" value="1"/>
</dbReference>
<keyword evidence="2" id="KW-0472">Membrane</keyword>
<evidence type="ECO:0000259" key="3">
    <source>
        <dbReference type="Pfam" id="PF05569"/>
    </source>
</evidence>
<name>A0A4U6CZH2_9BACT</name>
<accession>A0A4U6CZH2</accession>
<sequence>MKFFVLDSGFISVIIQSICRTLLHSVWQGLILAVVTGIILTSTKKSKPALRYNLLSLSLLAFVVAAFFTFYTAFDQQKKVKSASSVITFRTVKPSQPLLETSFNALRKITNLENIERFSDQFLKENATILVAIWLLIFSLKSLKALGGLLYINQLKRRQNVIPNQVWTALIKELAGKLNIHTNIQLLESEKVLVPMVAGILKPVIFVPVSFFTHLPATQIEAILLHELAHIKRRDYAINLIQNFCENVFFFNPAVLWISALIKEEREHCCDDLAISVMENRTSFVEALVSFQEYKLSDQSLAMAFPGKRNFLLDRIKRIIYKHNKPLNAMEKIFVTASLITATLMTAAFSPAVKKDLELLKPKLERVLEVSRPKSTLLPVTKEDTLPKNHQSRVHIESGSSSIETTKNDKRYQIENVNGKITSLKIDGQQISEDKIASHKGEIDEIMLDIKKAHEEAEKSRAQADVLRKEADVHRKEAEKMRESADKMRAEADKSRLLADASRKQADEARKSGEANRLDADKQRAAAEKLREEADVLRLKADDNRKVADEARKQADVLRKEADKSRVVYEKMQSGLIEDLIKEGVIKSKTDLSYKLNSEELVVNGVKQPTALHQKMKAKYVEGPGWETVYNFNGRTGLVITK</sequence>
<gene>
    <name evidence="4" type="ORF">FDK13_21110</name>
</gene>
<protein>
    <submittedName>
        <fullName evidence="4">Peptidase M56 BlaR1</fullName>
    </submittedName>
</protein>
<dbReference type="AlphaFoldDB" id="A0A4U6CZH2"/>
<feature type="transmembrane region" description="Helical" evidence="2">
    <location>
        <begin position="127"/>
        <end position="152"/>
    </location>
</feature>
<dbReference type="PANTHER" id="PTHR34978">
    <property type="entry name" value="POSSIBLE SENSOR-TRANSDUCER PROTEIN BLAR"/>
    <property type="match status" value="1"/>
</dbReference>